<evidence type="ECO:0000256" key="4">
    <source>
        <dbReference type="ARBA" id="ARBA00022989"/>
    </source>
</evidence>
<dbReference type="PANTHER" id="PTHR35007:SF3">
    <property type="entry name" value="POSSIBLE CONSERVED ALANINE RICH MEMBRANE PROTEIN"/>
    <property type="match status" value="1"/>
</dbReference>
<comment type="subcellular location">
    <subcellularLocation>
        <location evidence="1">Cell membrane</location>
        <topology evidence="1">Multi-pass membrane protein</topology>
    </subcellularLocation>
</comment>
<accession>A0ABP9P646</accession>
<feature type="transmembrane region" description="Helical" evidence="6">
    <location>
        <begin position="51"/>
        <end position="84"/>
    </location>
</feature>
<dbReference type="PANTHER" id="PTHR35007">
    <property type="entry name" value="INTEGRAL MEMBRANE PROTEIN-RELATED"/>
    <property type="match status" value="1"/>
</dbReference>
<name>A0ABP9P646_9ACTN</name>
<evidence type="ECO:0000256" key="3">
    <source>
        <dbReference type="ARBA" id="ARBA00022692"/>
    </source>
</evidence>
<dbReference type="Proteomes" id="UP001500221">
    <property type="component" value="Unassembled WGS sequence"/>
</dbReference>
<dbReference type="InterPro" id="IPR018076">
    <property type="entry name" value="T2SS_GspF_dom"/>
</dbReference>
<proteinExistence type="predicted"/>
<feature type="domain" description="Type II secretion system protein GspF" evidence="7">
    <location>
        <begin position="109"/>
        <end position="229"/>
    </location>
</feature>
<dbReference type="EMBL" id="BAABKG010000001">
    <property type="protein sequence ID" value="GAA5140965.1"/>
    <property type="molecule type" value="Genomic_DNA"/>
</dbReference>
<gene>
    <name evidence="8" type="ORF">GCM10023340_01920</name>
</gene>
<evidence type="ECO:0000256" key="6">
    <source>
        <dbReference type="SAM" id="Phobius"/>
    </source>
</evidence>
<comment type="caution">
    <text evidence="8">The sequence shown here is derived from an EMBL/GenBank/DDBJ whole genome shotgun (WGS) entry which is preliminary data.</text>
</comment>
<keyword evidence="5 6" id="KW-0472">Membrane</keyword>
<evidence type="ECO:0000259" key="7">
    <source>
        <dbReference type="Pfam" id="PF00482"/>
    </source>
</evidence>
<protein>
    <recommendedName>
        <fullName evidence="7">Type II secretion system protein GspF domain-containing protein</fullName>
    </recommendedName>
</protein>
<keyword evidence="9" id="KW-1185">Reference proteome</keyword>
<dbReference type="RefSeq" id="WP_345453441.1">
    <property type="nucleotide sequence ID" value="NZ_BAABKG010000001.1"/>
</dbReference>
<evidence type="ECO:0000256" key="2">
    <source>
        <dbReference type="ARBA" id="ARBA00022475"/>
    </source>
</evidence>
<keyword evidence="4 6" id="KW-1133">Transmembrane helix</keyword>
<evidence type="ECO:0000313" key="9">
    <source>
        <dbReference type="Proteomes" id="UP001500221"/>
    </source>
</evidence>
<evidence type="ECO:0000256" key="1">
    <source>
        <dbReference type="ARBA" id="ARBA00004651"/>
    </source>
</evidence>
<dbReference type="Pfam" id="PF00482">
    <property type="entry name" value="T2SSF"/>
    <property type="match status" value="1"/>
</dbReference>
<organism evidence="8 9">
    <name type="scientific">Nocardioides marinquilinus</name>
    <dbReference type="NCBI Taxonomy" id="1210400"/>
    <lineage>
        <taxon>Bacteria</taxon>
        <taxon>Bacillati</taxon>
        <taxon>Actinomycetota</taxon>
        <taxon>Actinomycetes</taxon>
        <taxon>Propionibacteriales</taxon>
        <taxon>Nocardioidaceae</taxon>
        <taxon>Nocardioides</taxon>
    </lineage>
</organism>
<reference evidence="9" key="1">
    <citation type="journal article" date="2019" name="Int. J. Syst. Evol. Microbiol.">
        <title>The Global Catalogue of Microorganisms (GCM) 10K type strain sequencing project: providing services to taxonomists for standard genome sequencing and annotation.</title>
        <authorList>
            <consortium name="The Broad Institute Genomics Platform"/>
            <consortium name="The Broad Institute Genome Sequencing Center for Infectious Disease"/>
            <person name="Wu L."/>
            <person name="Ma J."/>
        </authorList>
    </citation>
    <scope>NUCLEOTIDE SEQUENCE [LARGE SCALE GENOMIC DNA]</scope>
    <source>
        <strain evidence="9">JCM 18459</strain>
    </source>
</reference>
<evidence type="ECO:0000313" key="8">
    <source>
        <dbReference type="EMBL" id="GAA5140965.1"/>
    </source>
</evidence>
<keyword evidence="3 6" id="KW-0812">Transmembrane</keyword>
<feature type="transmembrane region" description="Helical" evidence="6">
    <location>
        <begin position="214"/>
        <end position="238"/>
    </location>
</feature>
<sequence>MTGLVVLAVVAAAGAAALLVRPGPTSLQPARAPSAVDDGVPDVGWLRRHRLVWSLLAGVGALTVVGGAGGAVAAPVAAVGVWLVAGRAETPEVRRRREEVRRDLPAVVTLVAAALRAGAPPGEAVVLVARALPGPAADRLGPVAARLSLGVAAAVVWDELARDPELGPLGRTMARASTTGAPVLVAVERLADDLARSARGEVEDRARAVGVKAAVPLGLCLLPSFVLIGIVPLVAGLLGSLSI</sequence>
<evidence type="ECO:0000256" key="5">
    <source>
        <dbReference type="ARBA" id="ARBA00023136"/>
    </source>
</evidence>
<keyword evidence="2" id="KW-1003">Cell membrane</keyword>